<comment type="similarity">
    <text evidence="2 8">Belongs to the PhoU family.</text>
</comment>
<name>A0AB35C2W4_9GAMM</name>
<dbReference type="GO" id="GO:0030643">
    <property type="term" value="P:intracellular phosphate ion homeostasis"/>
    <property type="evidence" value="ECO:0007669"/>
    <property type="project" value="InterPro"/>
</dbReference>
<evidence type="ECO:0000256" key="6">
    <source>
        <dbReference type="ARBA" id="ARBA00022592"/>
    </source>
</evidence>
<comment type="caution">
    <text evidence="10">The sequence shown here is derived from an EMBL/GenBank/DDBJ whole genome shotgun (WGS) entry which is preliminary data.</text>
</comment>
<dbReference type="PIRSF" id="PIRSF003107">
    <property type="entry name" value="PhoU"/>
    <property type="match status" value="1"/>
</dbReference>
<dbReference type="PANTHER" id="PTHR42930">
    <property type="entry name" value="PHOSPHATE-SPECIFIC TRANSPORT SYSTEM ACCESSORY PROTEIN PHOU"/>
    <property type="match status" value="1"/>
</dbReference>
<sequence>MDYLGKHISGQYDADLAHIRREVMTMGGLVEQQFSHAIRTLLEHDVELAEQVIAGDQKVNQMEVAIDEACVKIIAKRQPTASDLRLIMVILKLIAELERIGDSAEAICRIAKQDFTPEQLSLLTSLETMGNSVMKMLKDVLDAFTRMDMDAALTVYLEDKRIAQKYDLVIRQMMTFMMEDPRSIPNILIALNCARSIMRVSSRCQNISELVFYFVKGQDYRHVGDDVIEKLLKERENPA</sequence>
<dbReference type="InterPro" id="IPR028366">
    <property type="entry name" value="PhoU"/>
</dbReference>
<evidence type="ECO:0000256" key="4">
    <source>
        <dbReference type="ARBA" id="ARBA00022448"/>
    </source>
</evidence>
<dbReference type="GO" id="GO:0045936">
    <property type="term" value="P:negative regulation of phosphate metabolic process"/>
    <property type="evidence" value="ECO:0007669"/>
    <property type="project" value="InterPro"/>
</dbReference>
<dbReference type="Proteomes" id="UP000680020">
    <property type="component" value="Unassembled WGS sequence"/>
</dbReference>
<organism evidence="10 11">
    <name type="scientific">Wohlfahrtiimonas chitiniclastica</name>
    <dbReference type="NCBI Taxonomy" id="400946"/>
    <lineage>
        <taxon>Bacteria</taxon>
        <taxon>Pseudomonadati</taxon>
        <taxon>Pseudomonadota</taxon>
        <taxon>Gammaproteobacteria</taxon>
        <taxon>Cardiobacteriales</taxon>
        <taxon>Ignatzschineriaceae</taxon>
        <taxon>Wohlfahrtiimonas</taxon>
    </lineage>
</organism>
<feature type="domain" description="PhoU" evidence="9">
    <location>
        <begin position="127"/>
        <end position="211"/>
    </location>
</feature>
<dbReference type="PANTHER" id="PTHR42930:SF3">
    <property type="entry name" value="PHOSPHATE-SPECIFIC TRANSPORT SYSTEM ACCESSORY PROTEIN PHOU"/>
    <property type="match status" value="1"/>
</dbReference>
<reference evidence="10" key="1">
    <citation type="submission" date="2021-03" db="EMBL/GenBank/DDBJ databases">
        <title>Identification and antibiotic profiling of Wohlfahrtiimonas chitiniclastica, an underestimated human pathogen.</title>
        <authorList>
            <person name="Kopf A."/>
            <person name="Bunk B."/>
            <person name="Coldewey S."/>
            <person name="Gunzer F."/>
            <person name="Riedel T."/>
            <person name="Schroettner P."/>
        </authorList>
    </citation>
    <scope>NUCLEOTIDE SEQUENCE</scope>
    <source>
        <strain evidence="10">DSM 100917</strain>
    </source>
</reference>
<evidence type="ECO:0000256" key="1">
    <source>
        <dbReference type="ARBA" id="ARBA00004496"/>
    </source>
</evidence>
<evidence type="ECO:0000256" key="3">
    <source>
        <dbReference type="ARBA" id="ARBA00011738"/>
    </source>
</evidence>
<evidence type="ECO:0000256" key="7">
    <source>
        <dbReference type="ARBA" id="ARBA00056181"/>
    </source>
</evidence>
<comment type="function">
    <text evidence="7 8">Plays a role in the regulation of phosphate uptake.</text>
</comment>
<dbReference type="InterPro" id="IPR038078">
    <property type="entry name" value="PhoU-like_sf"/>
</dbReference>
<dbReference type="FunFam" id="1.20.58.220:FF:000004">
    <property type="entry name" value="Phosphate-specific transport system accessory protein PhoU"/>
    <property type="match status" value="1"/>
</dbReference>
<evidence type="ECO:0000259" key="9">
    <source>
        <dbReference type="Pfam" id="PF01895"/>
    </source>
</evidence>
<comment type="subcellular location">
    <subcellularLocation>
        <location evidence="1 8">Cytoplasm</location>
    </subcellularLocation>
</comment>
<dbReference type="EMBL" id="JAGIBU010000004">
    <property type="protein sequence ID" value="MBS7824823.1"/>
    <property type="molecule type" value="Genomic_DNA"/>
</dbReference>
<dbReference type="NCBIfam" id="TIGR02135">
    <property type="entry name" value="phoU_full"/>
    <property type="match status" value="1"/>
</dbReference>
<keyword evidence="6 8" id="KW-0592">Phosphate transport</keyword>
<dbReference type="SUPFAM" id="SSF109755">
    <property type="entry name" value="PhoU-like"/>
    <property type="match status" value="1"/>
</dbReference>
<dbReference type="GO" id="GO:0006817">
    <property type="term" value="P:phosphate ion transport"/>
    <property type="evidence" value="ECO:0007669"/>
    <property type="project" value="UniProtKB-KW"/>
</dbReference>
<dbReference type="RefSeq" id="WP_008316155.1">
    <property type="nucleotide sequence ID" value="NZ_JAGIBT010000005.1"/>
</dbReference>
<comment type="subunit">
    <text evidence="3 8">Homodimer.</text>
</comment>
<evidence type="ECO:0000313" key="11">
    <source>
        <dbReference type="Proteomes" id="UP000680020"/>
    </source>
</evidence>
<evidence type="ECO:0000256" key="2">
    <source>
        <dbReference type="ARBA" id="ARBA00008107"/>
    </source>
</evidence>
<accession>A0AB35C2W4</accession>
<keyword evidence="4 8" id="KW-0813">Transport</keyword>
<dbReference type="Gene3D" id="1.20.58.220">
    <property type="entry name" value="Phosphate transport system protein phou homolog 2, domain 2"/>
    <property type="match status" value="1"/>
</dbReference>
<gene>
    <name evidence="10" type="primary">phoU</name>
    <name evidence="10" type="ORF">J7561_06340</name>
</gene>
<evidence type="ECO:0000313" key="10">
    <source>
        <dbReference type="EMBL" id="MBS7824823.1"/>
    </source>
</evidence>
<dbReference type="InterPro" id="IPR026022">
    <property type="entry name" value="PhoU_dom"/>
</dbReference>
<dbReference type="GO" id="GO:0005737">
    <property type="term" value="C:cytoplasm"/>
    <property type="evidence" value="ECO:0007669"/>
    <property type="project" value="UniProtKB-SubCell"/>
</dbReference>
<dbReference type="GeneID" id="58263748"/>
<evidence type="ECO:0000256" key="5">
    <source>
        <dbReference type="ARBA" id="ARBA00022490"/>
    </source>
</evidence>
<protein>
    <recommendedName>
        <fullName evidence="8">Phosphate-specific transport system accessory protein PhoU</fullName>
    </recommendedName>
</protein>
<evidence type="ECO:0000256" key="8">
    <source>
        <dbReference type="PIRNR" id="PIRNR003107"/>
    </source>
</evidence>
<dbReference type="NCBIfam" id="NF008332">
    <property type="entry name" value="PRK11115.1"/>
    <property type="match status" value="1"/>
</dbReference>
<proteinExistence type="inferred from homology"/>
<dbReference type="AlphaFoldDB" id="A0AB35C2W4"/>
<feature type="domain" description="PhoU" evidence="9">
    <location>
        <begin position="24"/>
        <end position="110"/>
    </location>
</feature>
<dbReference type="Pfam" id="PF01895">
    <property type="entry name" value="PhoU"/>
    <property type="match status" value="2"/>
</dbReference>
<keyword evidence="5 8" id="KW-0963">Cytoplasm</keyword>